<feature type="transmembrane region" description="Helical" evidence="1">
    <location>
        <begin position="29"/>
        <end position="46"/>
    </location>
</feature>
<feature type="transmembrane region" description="Helical" evidence="1">
    <location>
        <begin position="6"/>
        <end position="22"/>
    </location>
</feature>
<evidence type="ECO:0000313" key="3">
    <source>
        <dbReference type="Proteomes" id="UP000253204"/>
    </source>
</evidence>
<evidence type="ECO:0000313" key="2">
    <source>
        <dbReference type="EMBL" id="RCV93627.1"/>
    </source>
</evidence>
<keyword evidence="1" id="KW-1133">Transmembrane helix</keyword>
<accession>A0A368UAT2</accession>
<dbReference type="Proteomes" id="UP000253204">
    <property type="component" value="Unassembled WGS sequence"/>
</dbReference>
<keyword evidence="1" id="KW-0812">Transmembrane</keyword>
<dbReference type="EMBL" id="QPIJ01000001">
    <property type="protein sequence ID" value="RCV93627.1"/>
    <property type="molecule type" value="Genomic_DNA"/>
</dbReference>
<dbReference type="RefSeq" id="WP_114484955.1">
    <property type="nucleotide sequence ID" value="NZ_CBCSHM010000005.1"/>
</dbReference>
<dbReference type="AlphaFoldDB" id="A0A368UAT2"/>
<organism evidence="2 3">
    <name type="scientific">Vreelandella rituensis</name>
    <dbReference type="NCBI Taxonomy" id="2282306"/>
    <lineage>
        <taxon>Bacteria</taxon>
        <taxon>Pseudomonadati</taxon>
        <taxon>Pseudomonadota</taxon>
        <taxon>Gammaproteobacteria</taxon>
        <taxon>Oceanospirillales</taxon>
        <taxon>Halomonadaceae</taxon>
        <taxon>Vreelandella</taxon>
    </lineage>
</organism>
<feature type="transmembrane region" description="Helical" evidence="1">
    <location>
        <begin position="52"/>
        <end position="72"/>
    </location>
</feature>
<keyword evidence="1" id="KW-0472">Membrane</keyword>
<name>A0A368UAT2_9GAMM</name>
<evidence type="ECO:0000256" key="1">
    <source>
        <dbReference type="SAM" id="Phobius"/>
    </source>
</evidence>
<protein>
    <submittedName>
        <fullName evidence="2">Uncharacterized protein</fullName>
    </submittedName>
</protein>
<gene>
    <name evidence="2" type="ORF">DU506_00285</name>
</gene>
<keyword evidence="3" id="KW-1185">Reference proteome</keyword>
<comment type="caution">
    <text evidence="2">The sequence shown here is derived from an EMBL/GenBank/DDBJ whole genome shotgun (WGS) entry which is preliminary data.</text>
</comment>
<sequence>MTAASLYPLYLGGVMLVTALGYRHLPVAVYRPLLIAAVIGTAFHLGNSLGPSGWLMAPFSFIGALVLVDVWLTRHNQRHHPPLTFMHHKLYRAARIVWRKPV</sequence>
<proteinExistence type="predicted"/>
<reference evidence="2 3" key="1">
    <citation type="submission" date="2018-07" db="EMBL/GenBank/DDBJ databases">
        <title>Halomonas rutogse sp. nov., isolated from Lake TangqianCo on Tibetan Plateau.</title>
        <authorList>
            <person name="Lu H."/>
            <person name="Xing P."/>
            <person name="Wu Q."/>
        </authorList>
    </citation>
    <scope>NUCLEOTIDE SEQUENCE [LARGE SCALE GENOMIC DNA]</scope>
    <source>
        <strain evidence="2 3">TQ8S</strain>
    </source>
</reference>